<evidence type="ECO:0000313" key="2">
    <source>
        <dbReference type="Proteomes" id="UP000192582"/>
    </source>
</evidence>
<dbReference type="AlphaFoldDB" id="A0A1W1V8J7"/>
<protein>
    <submittedName>
        <fullName evidence="1">Uncharacterized protein</fullName>
    </submittedName>
</protein>
<dbReference type="EMBL" id="FWWU01000009">
    <property type="protein sequence ID" value="SMB89566.1"/>
    <property type="molecule type" value="Genomic_DNA"/>
</dbReference>
<proteinExistence type="predicted"/>
<name>A0A1W1V8J7_9DEIO</name>
<keyword evidence="2" id="KW-1185">Reference proteome</keyword>
<dbReference type="Proteomes" id="UP000192582">
    <property type="component" value="Unassembled WGS sequence"/>
</dbReference>
<dbReference type="STRING" id="695939.SAMN00790413_00473"/>
<accession>A0A1W1V8J7</accession>
<organism evidence="1 2">
    <name type="scientific">Deinococcus hopiensis KR-140</name>
    <dbReference type="NCBI Taxonomy" id="695939"/>
    <lineage>
        <taxon>Bacteria</taxon>
        <taxon>Thermotogati</taxon>
        <taxon>Deinococcota</taxon>
        <taxon>Deinococci</taxon>
        <taxon>Deinococcales</taxon>
        <taxon>Deinococcaceae</taxon>
        <taxon>Deinococcus</taxon>
    </lineage>
</organism>
<reference evidence="1 2" key="1">
    <citation type="submission" date="2017-04" db="EMBL/GenBank/DDBJ databases">
        <authorList>
            <person name="Afonso C.L."/>
            <person name="Miller P.J."/>
            <person name="Scott M.A."/>
            <person name="Spackman E."/>
            <person name="Goraichik I."/>
            <person name="Dimitrov K.M."/>
            <person name="Suarez D.L."/>
            <person name="Swayne D.E."/>
        </authorList>
    </citation>
    <scope>NUCLEOTIDE SEQUENCE [LARGE SCALE GENOMIC DNA]</scope>
    <source>
        <strain evidence="1 2">KR-140</strain>
    </source>
</reference>
<evidence type="ECO:0000313" key="1">
    <source>
        <dbReference type="EMBL" id="SMB89566.1"/>
    </source>
</evidence>
<sequence length="181" mass="19846">MRRSILPRVWGASEALPSLRCFWPRAGRALDLRGAGQHPSTLPADDALTGIISAMKPAFIIHVGEIKSGSAPCTDENFATVRTEFAVFAGPPVYTHGDNGWTDCHRGKAGKFGLLERLARVRAMFFAQSGSFGQKPMPLAQRPAFIENARGCKGRCGVHHPAYPWQQQRRGARQHGRVLCL</sequence>
<gene>
    <name evidence="1" type="ORF">SAMN00790413_00473</name>
</gene>